<organism evidence="1 2">
    <name type="scientific">Trapa incisa</name>
    <dbReference type="NCBI Taxonomy" id="236973"/>
    <lineage>
        <taxon>Eukaryota</taxon>
        <taxon>Viridiplantae</taxon>
        <taxon>Streptophyta</taxon>
        <taxon>Embryophyta</taxon>
        <taxon>Tracheophyta</taxon>
        <taxon>Spermatophyta</taxon>
        <taxon>Magnoliopsida</taxon>
        <taxon>eudicotyledons</taxon>
        <taxon>Gunneridae</taxon>
        <taxon>Pentapetalae</taxon>
        <taxon>rosids</taxon>
        <taxon>malvids</taxon>
        <taxon>Myrtales</taxon>
        <taxon>Lythraceae</taxon>
        <taxon>Trapa</taxon>
    </lineage>
</organism>
<gene>
    <name evidence="1" type="ORF">SAY87_000085</name>
</gene>
<dbReference type="AlphaFoldDB" id="A0AAN7GI18"/>
<keyword evidence="2" id="KW-1185">Reference proteome</keyword>
<sequence>MIGFPSLSFLGCFHQGCFSPWDALSSRGFTTAVGIIRSLLATEMNQPGNAPKQEKKLVFNQSCSYMELLLMTLSANEIFSSIVMQNLDQYRQKITGEITA</sequence>
<accession>A0AAN7GI18</accession>
<protein>
    <submittedName>
        <fullName evidence="1">Uncharacterized protein</fullName>
    </submittedName>
</protein>
<comment type="caution">
    <text evidence="1">The sequence shown here is derived from an EMBL/GenBank/DDBJ whole genome shotgun (WGS) entry which is preliminary data.</text>
</comment>
<name>A0AAN7GI18_9MYRT</name>
<evidence type="ECO:0000313" key="2">
    <source>
        <dbReference type="Proteomes" id="UP001345219"/>
    </source>
</evidence>
<evidence type="ECO:0000313" key="1">
    <source>
        <dbReference type="EMBL" id="KAK4742084.1"/>
    </source>
</evidence>
<proteinExistence type="predicted"/>
<reference evidence="1 2" key="1">
    <citation type="journal article" date="2023" name="Hortic Res">
        <title>Pangenome of water caltrop reveals structural variations and asymmetric subgenome divergence after allopolyploidization.</title>
        <authorList>
            <person name="Zhang X."/>
            <person name="Chen Y."/>
            <person name="Wang L."/>
            <person name="Yuan Y."/>
            <person name="Fang M."/>
            <person name="Shi L."/>
            <person name="Lu R."/>
            <person name="Comes H.P."/>
            <person name="Ma Y."/>
            <person name="Chen Y."/>
            <person name="Huang G."/>
            <person name="Zhou Y."/>
            <person name="Zheng Z."/>
            <person name="Qiu Y."/>
        </authorList>
    </citation>
    <scope>NUCLEOTIDE SEQUENCE [LARGE SCALE GENOMIC DNA]</scope>
    <source>
        <tissue evidence="1">Roots</tissue>
    </source>
</reference>
<dbReference type="Proteomes" id="UP001345219">
    <property type="component" value="Chromosome 1"/>
</dbReference>
<dbReference type="EMBL" id="JAXIOK010000023">
    <property type="protein sequence ID" value="KAK4742084.1"/>
    <property type="molecule type" value="Genomic_DNA"/>
</dbReference>